<evidence type="ECO:0000313" key="6">
    <source>
        <dbReference type="Proteomes" id="UP001215598"/>
    </source>
</evidence>
<dbReference type="Gene3D" id="3.30.420.10">
    <property type="entry name" value="Ribonuclease H-like superfamily/Ribonuclease H"/>
    <property type="match status" value="1"/>
</dbReference>
<dbReference type="PANTHER" id="PTHR13620">
    <property type="entry name" value="3-5 EXONUCLEASE"/>
    <property type="match status" value="1"/>
</dbReference>
<dbReference type="SUPFAM" id="SSF53098">
    <property type="entry name" value="Ribonuclease H-like"/>
    <property type="match status" value="1"/>
</dbReference>
<name>A0AAD7J6W0_9AGAR</name>
<organism evidence="5 6">
    <name type="scientific">Mycena metata</name>
    <dbReference type="NCBI Taxonomy" id="1033252"/>
    <lineage>
        <taxon>Eukaryota</taxon>
        <taxon>Fungi</taxon>
        <taxon>Dikarya</taxon>
        <taxon>Basidiomycota</taxon>
        <taxon>Agaricomycotina</taxon>
        <taxon>Agaricomycetes</taxon>
        <taxon>Agaricomycetidae</taxon>
        <taxon>Agaricales</taxon>
        <taxon>Marasmiineae</taxon>
        <taxon>Mycenaceae</taxon>
        <taxon>Mycena</taxon>
    </lineage>
</organism>
<dbReference type="EMBL" id="JARKIB010000042">
    <property type="protein sequence ID" value="KAJ7758267.1"/>
    <property type="molecule type" value="Genomic_DNA"/>
</dbReference>
<feature type="compositionally biased region" description="Polar residues" evidence="3">
    <location>
        <begin position="47"/>
        <end position="56"/>
    </location>
</feature>
<sequence length="564" mass="61801">MDPTGKEMLQTPAAATYMGVDSADTMEGFIGSPETSTETVPDAGASYNASTPTSPFISGEHPVGADKEEPEDEGPEQTQADRESLAVSMTAMDRLNIATVTYITSEIQADEELAGIVEGVVGFDTEFVKRVLYGDEAIIDDMPVMGASAKKTARLAIQHLESRLPTFSIHWDKVGLCLVQLAQAERAWVLNMTRIQAFPAELRRIIESPDITKVGAGIISDGVVIWEDLRSNARNLVDVGLITRLWGASRHPEEPYSNLALDKASLEVLDLAIDKTFQTTVNWKMEPNEAHILYAAIDAAVALRVHEALAPNMDEEEADTDTTFSRDWYTFNCTFGEAMRMKRSVRGVEIPWSMKDCTWYANNKFQGHALVASPDFIQAYVVTNPNVRLDTTALSPPEPSTPLVDAVSFSVSPSKYTPPRLMRYRLALPSKTFSFGLGLGLHRFSLSFHYSLHLSNPAASVSSSPLRRRPYYAKQNDVLGLTYLCRKQYSHHSRPLLSPSPPPPPLPLPPPPSSPRMAMAAEDQDTEMDGDLGYTGTQVRGEDGEVQTCNRTTTGIAEDAVAAA</sequence>
<feature type="compositionally biased region" description="Pro residues" evidence="3">
    <location>
        <begin position="498"/>
        <end position="514"/>
    </location>
</feature>
<evidence type="ECO:0000313" key="5">
    <source>
        <dbReference type="EMBL" id="KAJ7758267.1"/>
    </source>
</evidence>
<dbReference type="AlphaFoldDB" id="A0AAD7J6W0"/>
<evidence type="ECO:0000256" key="2">
    <source>
        <dbReference type="ARBA" id="ARBA00022801"/>
    </source>
</evidence>
<dbReference type="GO" id="GO:0005737">
    <property type="term" value="C:cytoplasm"/>
    <property type="evidence" value="ECO:0007669"/>
    <property type="project" value="TreeGrafter"/>
</dbReference>
<dbReference type="GO" id="GO:0008408">
    <property type="term" value="F:3'-5' exonuclease activity"/>
    <property type="evidence" value="ECO:0007669"/>
    <property type="project" value="InterPro"/>
</dbReference>
<keyword evidence="2" id="KW-0378">Hydrolase</keyword>
<dbReference type="PANTHER" id="PTHR13620:SF104">
    <property type="entry name" value="EXONUCLEASE 3'-5' DOMAIN-CONTAINING PROTEIN 2"/>
    <property type="match status" value="1"/>
</dbReference>
<dbReference type="InterPro" id="IPR002562">
    <property type="entry name" value="3'-5'_exonuclease_dom"/>
</dbReference>
<dbReference type="InterPro" id="IPR036397">
    <property type="entry name" value="RNaseH_sf"/>
</dbReference>
<dbReference type="InterPro" id="IPR012337">
    <property type="entry name" value="RNaseH-like_sf"/>
</dbReference>
<evidence type="ECO:0000259" key="4">
    <source>
        <dbReference type="Pfam" id="PF01612"/>
    </source>
</evidence>
<dbReference type="GO" id="GO:0006139">
    <property type="term" value="P:nucleobase-containing compound metabolic process"/>
    <property type="evidence" value="ECO:0007669"/>
    <property type="project" value="InterPro"/>
</dbReference>
<feature type="region of interest" description="Disordered" evidence="3">
    <location>
        <begin position="492"/>
        <end position="564"/>
    </location>
</feature>
<gene>
    <name evidence="5" type="ORF">B0H16DRAFT_1720873</name>
</gene>
<keyword evidence="6" id="KW-1185">Reference proteome</keyword>
<dbReference type="Pfam" id="PF01612">
    <property type="entry name" value="DNA_pol_A_exo1"/>
    <property type="match status" value="1"/>
</dbReference>
<dbReference type="Proteomes" id="UP001215598">
    <property type="component" value="Unassembled WGS sequence"/>
</dbReference>
<reference evidence="5" key="1">
    <citation type="submission" date="2023-03" db="EMBL/GenBank/DDBJ databases">
        <title>Massive genome expansion in bonnet fungi (Mycena s.s.) driven by repeated elements and novel gene families across ecological guilds.</title>
        <authorList>
            <consortium name="Lawrence Berkeley National Laboratory"/>
            <person name="Harder C.B."/>
            <person name="Miyauchi S."/>
            <person name="Viragh M."/>
            <person name="Kuo A."/>
            <person name="Thoen E."/>
            <person name="Andreopoulos B."/>
            <person name="Lu D."/>
            <person name="Skrede I."/>
            <person name="Drula E."/>
            <person name="Henrissat B."/>
            <person name="Morin E."/>
            <person name="Kohler A."/>
            <person name="Barry K."/>
            <person name="LaButti K."/>
            <person name="Morin E."/>
            <person name="Salamov A."/>
            <person name="Lipzen A."/>
            <person name="Mereny Z."/>
            <person name="Hegedus B."/>
            <person name="Baldrian P."/>
            <person name="Stursova M."/>
            <person name="Weitz H."/>
            <person name="Taylor A."/>
            <person name="Grigoriev I.V."/>
            <person name="Nagy L.G."/>
            <person name="Martin F."/>
            <person name="Kauserud H."/>
        </authorList>
    </citation>
    <scope>NUCLEOTIDE SEQUENCE</scope>
    <source>
        <strain evidence="5">CBHHK182m</strain>
    </source>
</reference>
<accession>A0AAD7J6W0</accession>
<protein>
    <submittedName>
        <fullName evidence="5">Ribonuclease H-like domain-containing protein</fullName>
    </submittedName>
</protein>
<proteinExistence type="predicted"/>
<keyword evidence="1" id="KW-0540">Nuclease</keyword>
<feature type="domain" description="3'-5' exonuclease" evidence="4">
    <location>
        <begin position="176"/>
        <end position="313"/>
    </location>
</feature>
<evidence type="ECO:0000256" key="1">
    <source>
        <dbReference type="ARBA" id="ARBA00022722"/>
    </source>
</evidence>
<dbReference type="GO" id="GO:0003676">
    <property type="term" value="F:nucleic acid binding"/>
    <property type="evidence" value="ECO:0007669"/>
    <property type="project" value="InterPro"/>
</dbReference>
<dbReference type="GO" id="GO:0005634">
    <property type="term" value="C:nucleus"/>
    <property type="evidence" value="ECO:0007669"/>
    <property type="project" value="TreeGrafter"/>
</dbReference>
<evidence type="ECO:0000256" key="3">
    <source>
        <dbReference type="SAM" id="MobiDB-lite"/>
    </source>
</evidence>
<feature type="region of interest" description="Disordered" evidence="3">
    <location>
        <begin position="1"/>
        <end position="81"/>
    </location>
</feature>
<dbReference type="InterPro" id="IPR051132">
    <property type="entry name" value="3-5_Exonuclease_domain"/>
</dbReference>
<comment type="caution">
    <text evidence="5">The sequence shown here is derived from an EMBL/GenBank/DDBJ whole genome shotgun (WGS) entry which is preliminary data.</text>
</comment>